<feature type="domain" description="Aspartate/glutamate/uridylate kinase" evidence="11">
    <location>
        <begin position="2"/>
        <end position="274"/>
    </location>
</feature>
<reference evidence="13" key="2">
    <citation type="journal article" date="2021" name="PeerJ">
        <title>Extensive microbial diversity within the chicken gut microbiome revealed by metagenomics and culture.</title>
        <authorList>
            <person name="Gilroy R."/>
            <person name="Ravi A."/>
            <person name="Getino M."/>
            <person name="Pursley I."/>
            <person name="Horton D.L."/>
            <person name="Alikhan N.F."/>
            <person name="Baker D."/>
            <person name="Gharbi K."/>
            <person name="Hall N."/>
            <person name="Watson M."/>
            <person name="Adriaenssens E.M."/>
            <person name="Foster-Nyarko E."/>
            <person name="Jarju S."/>
            <person name="Secka A."/>
            <person name="Antonio M."/>
            <person name="Oren A."/>
            <person name="Chaudhuri R.R."/>
            <person name="La Ragione R."/>
            <person name="Hildebrand F."/>
            <person name="Pallen M.J."/>
        </authorList>
    </citation>
    <scope>NUCLEOTIDE SEQUENCE</scope>
    <source>
        <strain evidence="13">1383</strain>
    </source>
</reference>
<name>A0A9D1KTM2_9FLAO</name>
<dbReference type="Gene3D" id="3.30.70.260">
    <property type="match status" value="2"/>
</dbReference>
<feature type="binding site" evidence="8">
    <location>
        <begin position="219"/>
        <end position="220"/>
    </location>
    <ligand>
        <name>ATP</name>
        <dbReference type="ChEBI" id="CHEBI:30616"/>
    </ligand>
</feature>
<feature type="domain" description="Aspartokinase ACT" evidence="12">
    <location>
        <begin position="378"/>
        <end position="434"/>
    </location>
</feature>
<feature type="binding site" evidence="8">
    <location>
        <position position="230"/>
    </location>
    <ligand>
        <name>ATP</name>
        <dbReference type="ChEBI" id="CHEBI:30616"/>
    </ligand>
</feature>
<comment type="similarity">
    <text evidence="2 9">Belongs to the aspartokinase family.</text>
</comment>
<feature type="binding site" evidence="8">
    <location>
        <position position="120"/>
    </location>
    <ligand>
        <name>substrate</name>
    </ligand>
</feature>
<dbReference type="InterPro" id="IPR001048">
    <property type="entry name" value="Asp/Glu/Uridylate_kinase"/>
</dbReference>
<dbReference type="GO" id="GO:0009090">
    <property type="term" value="P:homoserine biosynthetic process"/>
    <property type="evidence" value="ECO:0007669"/>
    <property type="project" value="TreeGrafter"/>
</dbReference>
<dbReference type="Gene3D" id="3.40.1160.10">
    <property type="entry name" value="Acetylglutamate kinase-like"/>
    <property type="match status" value="1"/>
</dbReference>
<dbReference type="Pfam" id="PF22468">
    <property type="entry name" value="ACT_9"/>
    <property type="match status" value="1"/>
</dbReference>
<evidence type="ECO:0000256" key="7">
    <source>
        <dbReference type="ARBA" id="ARBA00047872"/>
    </source>
</evidence>
<dbReference type="EC" id="2.7.2.4" evidence="9"/>
<dbReference type="Proteomes" id="UP000824161">
    <property type="component" value="Unassembled WGS sequence"/>
</dbReference>
<dbReference type="InterPro" id="IPR036393">
    <property type="entry name" value="AceGlu_kinase-like_sf"/>
</dbReference>
<dbReference type="EMBL" id="DVLY01000113">
    <property type="protein sequence ID" value="HIT98132.1"/>
    <property type="molecule type" value="Genomic_DNA"/>
</dbReference>
<dbReference type="GO" id="GO:0005524">
    <property type="term" value="F:ATP binding"/>
    <property type="evidence" value="ECO:0007669"/>
    <property type="project" value="UniProtKB-KW"/>
</dbReference>
<gene>
    <name evidence="13" type="ORF">IAC44_04755</name>
</gene>
<evidence type="ECO:0000259" key="11">
    <source>
        <dbReference type="Pfam" id="PF00696"/>
    </source>
</evidence>
<dbReference type="InterPro" id="IPR054352">
    <property type="entry name" value="ACT_Aspartokinase"/>
</dbReference>
<evidence type="ECO:0000256" key="2">
    <source>
        <dbReference type="ARBA" id="ARBA00010122"/>
    </source>
</evidence>
<dbReference type="InterPro" id="IPR042199">
    <property type="entry name" value="AsparK_Bifunc_asparK/hSer_DH"/>
</dbReference>
<evidence type="ECO:0000259" key="12">
    <source>
        <dbReference type="Pfam" id="PF22468"/>
    </source>
</evidence>
<feature type="binding site" evidence="8">
    <location>
        <position position="42"/>
    </location>
    <ligand>
        <name>substrate</name>
    </ligand>
</feature>
<evidence type="ECO:0000256" key="1">
    <source>
        <dbReference type="ARBA" id="ARBA00004766"/>
    </source>
</evidence>
<evidence type="ECO:0000256" key="5">
    <source>
        <dbReference type="ARBA" id="ARBA00022777"/>
    </source>
</evidence>
<organism evidence="13 14">
    <name type="scientific">Candidatus Merdimorpha stercoravium</name>
    <dbReference type="NCBI Taxonomy" id="2840863"/>
    <lineage>
        <taxon>Bacteria</taxon>
        <taxon>Pseudomonadati</taxon>
        <taxon>Bacteroidota</taxon>
        <taxon>Flavobacteriia</taxon>
        <taxon>Flavobacteriales</taxon>
        <taxon>Candidatus Merdimorpha</taxon>
    </lineage>
</organism>
<dbReference type="GO" id="GO:0005829">
    <property type="term" value="C:cytosol"/>
    <property type="evidence" value="ECO:0007669"/>
    <property type="project" value="TreeGrafter"/>
</dbReference>
<evidence type="ECO:0000256" key="10">
    <source>
        <dbReference type="RuleBase" id="RU004249"/>
    </source>
</evidence>
<feature type="binding site" evidence="8">
    <location>
        <begin position="5"/>
        <end position="8"/>
    </location>
    <ligand>
        <name>ATP</name>
        <dbReference type="ChEBI" id="CHEBI:30616"/>
    </ligand>
</feature>
<comment type="caution">
    <text evidence="13">The sequence shown here is derived from an EMBL/GenBank/DDBJ whole genome shotgun (WGS) entry which is preliminary data.</text>
</comment>
<dbReference type="InterPro" id="IPR045865">
    <property type="entry name" value="ACT-like_dom_sf"/>
</dbReference>
<comment type="pathway">
    <text evidence="10">Amino-acid biosynthesis; L-methionine biosynthesis via de novo pathway; L-homoserine from L-aspartate: step 1/3.</text>
</comment>
<evidence type="ECO:0000313" key="14">
    <source>
        <dbReference type="Proteomes" id="UP000824161"/>
    </source>
</evidence>
<dbReference type="InterPro" id="IPR018042">
    <property type="entry name" value="Aspartate_kinase_CS"/>
</dbReference>
<proteinExistence type="inferred from homology"/>
<evidence type="ECO:0000256" key="6">
    <source>
        <dbReference type="ARBA" id="ARBA00022840"/>
    </source>
</evidence>
<evidence type="ECO:0000256" key="4">
    <source>
        <dbReference type="ARBA" id="ARBA00022741"/>
    </source>
</evidence>
<protein>
    <recommendedName>
        <fullName evidence="9">Aspartokinase</fullName>
        <ecNumber evidence="9">2.7.2.4</ecNumber>
    </recommendedName>
</protein>
<dbReference type="PANTHER" id="PTHR21499:SF59">
    <property type="entry name" value="ASPARTOKINASE"/>
    <property type="match status" value="1"/>
</dbReference>
<comment type="catalytic activity">
    <reaction evidence="7 9">
        <text>L-aspartate + ATP = 4-phospho-L-aspartate + ADP</text>
        <dbReference type="Rhea" id="RHEA:23776"/>
        <dbReference type="ChEBI" id="CHEBI:29991"/>
        <dbReference type="ChEBI" id="CHEBI:30616"/>
        <dbReference type="ChEBI" id="CHEBI:57535"/>
        <dbReference type="ChEBI" id="CHEBI:456216"/>
        <dbReference type="EC" id="2.7.2.4"/>
    </reaction>
</comment>
<evidence type="ECO:0000313" key="13">
    <source>
        <dbReference type="EMBL" id="HIT98132.1"/>
    </source>
</evidence>
<dbReference type="SUPFAM" id="SSF53633">
    <property type="entry name" value="Carbamate kinase-like"/>
    <property type="match status" value="1"/>
</dbReference>
<comment type="pathway">
    <text evidence="10">Amino-acid biosynthesis; L-threonine biosynthesis; L-threonine from L-aspartate: step 1/5.</text>
</comment>
<keyword evidence="3 9" id="KW-0808">Transferase</keyword>
<dbReference type="GO" id="GO:0004072">
    <property type="term" value="F:aspartate kinase activity"/>
    <property type="evidence" value="ECO:0007669"/>
    <property type="project" value="UniProtKB-EC"/>
</dbReference>
<keyword evidence="4 8" id="KW-0547">Nucleotide-binding</keyword>
<dbReference type="PANTHER" id="PTHR21499">
    <property type="entry name" value="ASPARTATE KINASE"/>
    <property type="match status" value="1"/>
</dbReference>
<dbReference type="AlphaFoldDB" id="A0A9D1KTM2"/>
<dbReference type="NCBIfam" id="TIGR00657">
    <property type="entry name" value="asp_kinases"/>
    <property type="match status" value="1"/>
</dbReference>
<dbReference type="InterPro" id="IPR001341">
    <property type="entry name" value="Asp_kinase"/>
</dbReference>
<keyword evidence="10" id="KW-0028">Amino-acid biosynthesis</keyword>
<keyword evidence="5 9" id="KW-0418">Kinase</keyword>
<dbReference type="PROSITE" id="PS00324">
    <property type="entry name" value="ASPARTOKINASE"/>
    <property type="match status" value="1"/>
</dbReference>
<evidence type="ECO:0000256" key="9">
    <source>
        <dbReference type="RuleBase" id="RU003448"/>
    </source>
</evidence>
<dbReference type="SUPFAM" id="SSF55021">
    <property type="entry name" value="ACT-like"/>
    <property type="match status" value="2"/>
</dbReference>
<dbReference type="CDD" id="cd04243">
    <property type="entry name" value="AAK_AK-HSDH-like"/>
    <property type="match status" value="1"/>
</dbReference>
<dbReference type="Pfam" id="PF00696">
    <property type="entry name" value="AA_kinase"/>
    <property type="match status" value="1"/>
</dbReference>
<sequence>MKVYKFGGTSVGTAKRMAEVARIIGSDPAPKIVVLSAMAGTTNTLVEMCDLCYAEKASKAREIAAGLRGKYLEVVEDLYRKGETKQQARDFVQGKFDALERYLTDYFVIQDEKAVLSFGELLSTELFHMYLRENGVGSVLVPALSFMRTDRLGEPDMYYIAQNLQAKLEANPGTELFITQGYICLNAWGEVDNLRRGGSDYTATIIGAAIKASEVQIWTDIDGLHENDPRVVENTAPVEMLSYTEAEELAYFGAKILHPLCVIPAHNAGVPVWLKYTLDPKAHGTLICSDYGKGGVKAIAAKDGIIAIKIQSGRMMMAYGFLRRIFEIFERYRTPIDMITTSEVAVSLTIDDDNYLSRIVSELREFGIVSVDKDQTIVSVVGHDIVEDPRSMEIFAALKGKPVRMISYGGSRNNISILIDTASKKDVLKCLSDHLFKH</sequence>
<evidence type="ECO:0000256" key="8">
    <source>
        <dbReference type="PIRSR" id="PIRSR000726-1"/>
    </source>
</evidence>
<dbReference type="Gene3D" id="1.20.120.1320">
    <property type="entry name" value="Aspartokinase, catalytic domain"/>
    <property type="match status" value="1"/>
</dbReference>
<dbReference type="PIRSF" id="PIRSF000726">
    <property type="entry name" value="Asp_kin"/>
    <property type="match status" value="1"/>
</dbReference>
<comment type="pathway">
    <text evidence="1 10">Amino-acid biosynthesis; L-lysine biosynthesis via DAP pathway; (S)-tetrahydrodipicolinate from L-aspartate: step 1/4.</text>
</comment>
<keyword evidence="6 8" id="KW-0067">ATP-binding</keyword>
<reference evidence="13" key="1">
    <citation type="submission" date="2020-10" db="EMBL/GenBank/DDBJ databases">
        <authorList>
            <person name="Gilroy R."/>
        </authorList>
    </citation>
    <scope>NUCLEOTIDE SEQUENCE</scope>
    <source>
        <strain evidence="13">1383</strain>
    </source>
</reference>
<evidence type="ECO:0000256" key="3">
    <source>
        <dbReference type="ARBA" id="ARBA00022679"/>
    </source>
</evidence>
<accession>A0A9D1KTM2</accession>
<dbReference type="GO" id="GO:0009089">
    <property type="term" value="P:lysine biosynthetic process via diaminopimelate"/>
    <property type="evidence" value="ECO:0007669"/>
    <property type="project" value="InterPro"/>
</dbReference>
<dbReference type="InterPro" id="IPR005260">
    <property type="entry name" value="Asp_kin_monofn"/>
</dbReference>